<dbReference type="GO" id="GO:0006865">
    <property type="term" value="P:amino acid transport"/>
    <property type="evidence" value="ECO:0007669"/>
    <property type="project" value="InterPro"/>
</dbReference>
<evidence type="ECO:0008006" key="9">
    <source>
        <dbReference type="Google" id="ProtNLM"/>
    </source>
</evidence>
<keyword evidence="4 6" id="KW-1133">Transmembrane helix</keyword>
<dbReference type="InterPro" id="IPR004840">
    <property type="entry name" value="Amino_acid_permease_CS"/>
</dbReference>
<evidence type="ECO:0000256" key="6">
    <source>
        <dbReference type="SAM" id="Phobius"/>
    </source>
</evidence>
<dbReference type="Proteomes" id="UP000218811">
    <property type="component" value="Unassembled WGS sequence"/>
</dbReference>
<evidence type="ECO:0000256" key="4">
    <source>
        <dbReference type="ARBA" id="ARBA00022989"/>
    </source>
</evidence>
<evidence type="ECO:0000256" key="5">
    <source>
        <dbReference type="ARBA" id="ARBA00023136"/>
    </source>
</evidence>
<protein>
    <recommendedName>
        <fullName evidence="9">Amino acid transporter</fullName>
    </recommendedName>
</protein>
<evidence type="ECO:0000256" key="3">
    <source>
        <dbReference type="ARBA" id="ARBA00022692"/>
    </source>
</evidence>
<dbReference type="PANTHER" id="PTHR45649:SF6">
    <property type="entry name" value="GABA-SPECIFIC PERMEASE"/>
    <property type="match status" value="1"/>
</dbReference>
<dbReference type="InterPro" id="IPR002293">
    <property type="entry name" value="AA/rel_permease1"/>
</dbReference>
<dbReference type="PROSITE" id="PS00218">
    <property type="entry name" value="AMINO_ACID_PERMEASE_1"/>
    <property type="match status" value="1"/>
</dbReference>
<evidence type="ECO:0000256" key="1">
    <source>
        <dbReference type="ARBA" id="ARBA00004141"/>
    </source>
</evidence>
<evidence type="ECO:0000313" key="7">
    <source>
        <dbReference type="EMBL" id="PCH37296.1"/>
    </source>
</evidence>
<feature type="transmembrane region" description="Helical" evidence="6">
    <location>
        <begin position="48"/>
        <end position="67"/>
    </location>
</feature>
<proteinExistence type="predicted"/>
<feature type="transmembrane region" description="Helical" evidence="6">
    <location>
        <begin position="12"/>
        <end position="36"/>
    </location>
</feature>
<dbReference type="GO" id="GO:0016020">
    <property type="term" value="C:membrane"/>
    <property type="evidence" value="ECO:0007669"/>
    <property type="project" value="UniProtKB-SubCell"/>
</dbReference>
<feature type="transmembrane region" description="Helical" evidence="6">
    <location>
        <begin position="281"/>
        <end position="299"/>
    </location>
</feature>
<feature type="transmembrane region" description="Helical" evidence="6">
    <location>
        <begin position="130"/>
        <end position="150"/>
    </location>
</feature>
<comment type="subcellular location">
    <subcellularLocation>
        <location evidence="1">Membrane</location>
        <topology evidence="1">Multi-pass membrane protein</topology>
    </subcellularLocation>
</comment>
<dbReference type="GO" id="GO:0022857">
    <property type="term" value="F:transmembrane transporter activity"/>
    <property type="evidence" value="ECO:0007669"/>
    <property type="project" value="InterPro"/>
</dbReference>
<dbReference type="OMA" id="TIVFMFP"/>
<evidence type="ECO:0000256" key="2">
    <source>
        <dbReference type="ARBA" id="ARBA00022448"/>
    </source>
</evidence>
<sequence>MYKHREFKRSFLLLEVFGLVFSIFGLFLSICTRFVLTYALPNGGPVALVWGWGICSCFIFTIALAMAELGFAAPTSGGLYYYHAHLNTIGLIAGIASIDWGCVVQLMAAVSIRSNQNFSATTGQTLSRFLQLYLTVIIAFPAATPDEFINSTRYAFGGFDNFSGWPDGFAFVLSFLAPLWTISKFDSSLHISEEAPMLVQQFSINVAITFRMGTDLERIVNTPTDQPMAMILYNSLSEKGTLAVWSVVITVQSFMGTSLVRGFGLPFSGWLYRVNHHMKTPINCAWVAASVTFLLGLLTFTGLPIAMIAVAWMAFSIITLVFPTSPRPTPADMNYTMVVLCGWIVLCLIYYYLPVYGGVHWFCGSITNAGISNVPASRDKVSSVEEDLP</sequence>
<evidence type="ECO:0000313" key="8">
    <source>
        <dbReference type="Proteomes" id="UP000218811"/>
    </source>
</evidence>
<organism evidence="7 8">
    <name type="scientific">Wolfiporia cocos (strain MD-104)</name>
    <name type="common">Brown rot fungus</name>
    <dbReference type="NCBI Taxonomy" id="742152"/>
    <lineage>
        <taxon>Eukaryota</taxon>
        <taxon>Fungi</taxon>
        <taxon>Dikarya</taxon>
        <taxon>Basidiomycota</taxon>
        <taxon>Agaricomycotina</taxon>
        <taxon>Agaricomycetes</taxon>
        <taxon>Polyporales</taxon>
        <taxon>Phaeolaceae</taxon>
        <taxon>Wolfiporia</taxon>
    </lineage>
</organism>
<dbReference type="STRING" id="742152.A0A2H3J525"/>
<feature type="transmembrane region" description="Helical" evidence="6">
    <location>
        <begin position="335"/>
        <end position="353"/>
    </location>
</feature>
<feature type="transmembrane region" description="Helical" evidence="6">
    <location>
        <begin position="242"/>
        <end position="260"/>
    </location>
</feature>
<dbReference type="EMBL" id="KB467920">
    <property type="protein sequence ID" value="PCH37296.1"/>
    <property type="molecule type" value="Genomic_DNA"/>
</dbReference>
<gene>
    <name evidence="7" type="ORF">WOLCODRAFT_92321</name>
</gene>
<keyword evidence="3 6" id="KW-0812">Transmembrane</keyword>
<keyword evidence="5 6" id="KW-0472">Membrane</keyword>
<dbReference type="OrthoDB" id="4476201at2759"/>
<dbReference type="Pfam" id="PF13520">
    <property type="entry name" value="AA_permease_2"/>
    <property type="match status" value="1"/>
</dbReference>
<dbReference type="PANTHER" id="PTHR45649">
    <property type="entry name" value="AMINO-ACID PERMEASE BAT1"/>
    <property type="match status" value="1"/>
</dbReference>
<reference evidence="7 8" key="1">
    <citation type="journal article" date="2012" name="Science">
        <title>The Paleozoic origin of enzymatic lignin decomposition reconstructed from 31 fungal genomes.</title>
        <authorList>
            <person name="Floudas D."/>
            <person name="Binder M."/>
            <person name="Riley R."/>
            <person name="Barry K."/>
            <person name="Blanchette R.A."/>
            <person name="Henrissat B."/>
            <person name="Martinez A.T."/>
            <person name="Otillar R."/>
            <person name="Spatafora J.W."/>
            <person name="Yadav J.S."/>
            <person name="Aerts A."/>
            <person name="Benoit I."/>
            <person name="Boyd A."/>
            <person name="Carlson A."/>
            <person name="Copeland A."/>
            <person name="Coutinho P.M."/>
            <person name="de Vries R.P."/>
            <person name="Ferreira P."/>
            <person name="Findley K."/>
            <person name="Foster B."/>
            <person name="Gaskell J."/>
            <person name="Glotzer D."/>
            <person name="Gorecki P."/>
            <person name="Heitman J."/>
            <person name="Hesse C."/>
            <person name="Hori C."/>
            <person name="Igarashi K."/>
            <person name="Jurgens J.A."/>
            <person name="Kallen N."/>
            <person name="Kersten P."/>
            <person name="Kohler A."/>
            <person name="Kuees U."/>
            <person name="Kumar T.K.A."/>
            <person name="Kuo A."/>
            <person name="LaButti K."/>
            <person name="Larrondo L.F."/>
            <person name="Lindquist E."/>
            <person name="Ling A."/>
            <person name="Lombard V."/>
            <person name="Lucas S."/>
            <person name="Lundell T."/>
            <person name="Martin R."/>
            <person name="McLaughlin D.J."/>
            <person name="Morgenstern I."/>
            <person name="Morin E."/>
            <person name="Murat C."/>
            <person name="Nagy L.G."/>
            <person name="Nolan M."/>
            <person name="Ohm R.A."/>
            <person name="Patyshakuliyeva A."/>
            <person name="Rokas A."/>
            <person name="Ruiz-Duenas F.J."/>
            <person name="Sabat G."/>
            <person name="Salamov A."/>
            <person name="Samejima M."/>
            <person name="Schmutz J."/>
            <person name="Slot J.C."/>
            <person name="St John F."/>
            <person name="Stenlid J."/>
            <person name="Sun H."/>
            <person name="Sun S."/>
            <person name="Syed K."/>
            <person name="Tsang A."/>
            <person name="Wiebenga A."/>
            <person name="Young D."/>
            <person name="Pisabarro A."/>
            <person name="Eastwood D.C."/>
            <person name="Martin F."/>
            <person name="Cullen D."/>
            <person name="Grigoriev I.V."/>
            <person name="Hibbett D.S."/>
        </authorList>
    </citation>
    <scope>NUCLEOTIDE SEQUENCE [LARGE SCALE GENOMIC DNA]</scope>
    <source>
        <strain evidence="7 8">MD-104</strain>
    </source>
</reference>
<accession>A0A2H3J525</accession>
<feature type="transmembrane region" description="Helical" evidence="6">
    <location>
        <begin position="88"/>
        <end position="110"/>
    </location>
</feature>
<name>A0A2H3J525_WOLCO</name>
<dbReference type="AlphaFoldDB" id="A0A2H3J525"/>
<keyword evidence="2" id="KW-0813">Transport</keyword>
<keyword evidence="8" id="KW-1185">Reference proteome</keyword>